<dbReference type="Proteomes" id="UP000634136">
    <property type="component" value="Unassembled WGS sequence"/>
</dbReference>
<reference evidence="3" key="1">
    <citation type="submission" date="2020-09" db="EMBL/GenBank/DDBJ databases">
        <title>Genome-Enabled Discovery of Anthraquinone Biosynthesis in Senna tora.</title>
        <authorList>
            <person name="Kang S.-H."/>
            <person name="Pandey R.P."/>
            <person name="Lee C.-M."/>
            <person name="Sim J.-S."/>
            <person name="Jeong J.-T."/>
            <person name="Choi B.-S."/>
            <person name="Jung M."/>
            <person name="Ginzburg D."/>
            <person name="Zhao K."/>
            <person name="Won S.Y."/>
            <person name="Oh T.-J."/>
            <person name="Yu Y."/>
            <person name="Kim N.-H."/>
            <person name="Lee O.R."/>
            <person name="Lee T.-H."/>
            <person name="Bashyal P."/>
            <person name="Kim T.-S."/>
            <person name="Lee W.-H."/>
            <person name="Kawkins C."/>
            <person name="Kim C.-K."/>
            <person name="Kim J.S."/>
            <person name="Ahn B.O."/>
            <person name="Rhee S.Y."/>
            <person name="Sohng J.K."/>
        </authorList>
    </citation>
    <scope>NUCLEOTIDE SEQUENCE</scope>
    <source>
        <tissue evidence="3">Leaf</tissue>
    </source>
</reference>
<organism evidence="3 4">
    <name type="scientific">Senna tora</name>
    <dbReference type="NCBI Taxonomy" id="362788"/>
    <lineage>
        <taxon>Eukaryota</taxon>
        <taxon>Viridiplantae</taxon>
        <taxon>Streptophyta</taxon>
        <taxon>Embryophyta</taxon>
        <taxon>Tracheophyta</taxon>
        <taxon>Spermatophyta</taxon>
        <taxon>Magnoliopsida</taxon>
        <taxon>eudicotyledons</taxon>
        <taxon>Gunneridae</taxon>
        <taxon>Pentapetalae</taxon>
        <taxon>rosids</taxon>
        <taxon>fabids</taxon>
        <taxon>Fabales</taxon>
        <taxon>Fabaceae</taxon>
        <taxon>Caesalpinioideae</taxon>
        <taxon>Cassia clade</taxon>
        <taxon>Senna</taxon>
    </lineage>
</organism>
<proteinExistence type="predicted"/>
<dbReference type="EMBL" id="JAAIUW010000013">
    <property type="protein sequence ID" value="KAF7803903.1"/>
    <property type="molecule type" value="Genomic_DNA"/>
</dbReference>
<dbReference type="PANTHER" id="PTHR35992:SF1">
    <property type="entry name" value="CYTOMATRIX PROTEIN-LIKE PROTEIN"/>
    <property type="match status" value="1"/>
</dbReference>
<feature type="region of interest" description="Disordered" evidence="2">
    <location>
        <begin position="301"/>
        <end position="347"/>
    </location>
</feature>
<dbReference type="AlphaFoldDB" id="A0A834SH06"/>
<evidence type="ECO:0000313" key="4">
    <source>
        <dbReference type="Proteomes" id="UP000634136"/>
    </source>
</evidence>
<evidence type="ECO:0000256" key="1">
    <source>
        <dbReference type="SAM" id="Coils"/>
    </source>
</evidence>
<dbReference type="OrthoDB" id="1921280at2759"/>
<comment type="caution">
    <text evidence="3">The sequence shown here is derived from an EMBL/GenBank/DDBJ whole genome shotgun (WGS) entry which is preliminary data.</text>
</comment>
<keyword evidence="4" id="KW-1185">Reference proteome</keyword>
<protein>
    <submittedName>
        <fullName evidence="3">Coiled-coil domain-containing protein 158 isoform X1</fullName>
    </submittedName>
</protein>
<name>A0A834SH06_9FABA</name>
<accession>A0A834SH06</accession>
<sequence length="366" mass="42135">MRKRKSKASDVSSERCNWEKIFNGLVQMLRTQQNQIQSLVNERKFLQDRITMQHERWASDMRLYEDQIADMKGILIFEEKKRLLEAAKAELLLGSKHREASILKWILEHTEDELADLKGWFEYLSRKSSNGEDEGTILVDTDQRKKGIADSKNKSTWTTAEEEISPLKFNNELRRLKQAYEKLSLEKDAEVSALLEVKKSVWNQYNIMEKNYIDKLKSKQTEVEQANEKIEILISRVEQLRSGNGEKDDTISRLERKVASMEADKKRLKEEKSRLAVELEALRRSSNTQVTPILNSCIAKTETSSMGGTKSRRGRRNITSDTPDPETGSGKKIRSSKRKEGPLITVSETPKLLSSNFKIPKLKNAS</sequence>
<evidence type="ECO:0000313" key="3">
    <source>
        <dbReference type="EMBL" id="KAF7803903.1"/>
    </source>
</evidence>
<dbReference type="PANTHER" id="PTHR35992">
    <property type="entry name" value="CYTOMATRIX PROTEIN-LIKE PROTEIN"/>
    <property type="match status" value="1"/>
</dbReference>
<evidence type="ECO:0000256" key="2">
    <source>
        <dbReference type="SAM" id="MobiDB-lite"/>
    </source>
</evidence>
<gene>
    <name evidence="3" type="ORF">G2W53_043014</name>
</gene>
<keyword evidence="1" id="KW-0175">Coiled coil</keyword>
<feature type="coiled-coil region" evidence="1">
    <location>
        <begin position="209"/>
        <end position="285"/>
    </location>
</feature>